<dbReference type="AlphaFoldDB" id="A0A291LVT9"/>
<evidence type="ECO:0000259" key="10">
    <source>
        <dbReference type="Pfam" id="PF04413"/>
    </source>
</evidence>
<dbReference type="GO" id="GO:0009245">
    <property type="term" value="P:lipid A biosynthetic process"/>
    <property type="evidence" value="ECO:0007669"/>
    <property type="project" value="TreeGrafter"/>
</dbReference>
<keyword evidence="12" id="KW-1185">Reference proteome</keyword>
<evidence type="ECO:0000256" key="5">
    <source>
        <dbReference type="ARBA" id="ARBA00022679"/>
    </source>
</evidence>
<dbReference type="Gene3D" id="3.40.50.11720">
    <property type="entry name" value="3-Deoxy-D-manno-octulosonic-acid transferase, N-terminal domain"/>
    <property type="match status" value="1"/>
</dbReference>
<dbReference type="GO" id="GO:0009244">
    <property type="term" value="P:lipopolysaccharide core region biosynthetic process"/>
    <property type="evidence" value="ECO:0007669"/>
    <property type="project" value="UniProtKB-UniRule"/>
</dbReference>
<dbReference type="Gene3D" id="3.40.50.2000">
    <property type="entry name" value="Glycogen Phosphorylase B"/>
    <property type="match status" value="2"/>
</dbReference>
<keyword evidence="8" id="KW-1003">Cell membrane</keyword>
<evidence type="ECO:0000256" key="1">
    <source>
        <dbReference type="ARBA" id="ARBA00003394"/>
    </source>
</evidence>
<dbReference type="PANTHER" id="PTHR42755:SF1">
    <property type="entry name" value="3-DEOXY-D-MANNO-OCTULOSONIC ACID TRANSFERASE, MITOCHONDRIAL-RELATED"/>
    <property type="match status" value="1"/>
</dbReference>
<protein>
    <recommendedName>
        <fullName evidence="4 8">3-deoxy-D-manno-octulosonic acid transferase</fullName>
        <shortName evidence="8">Kdo transferase</shortName>
        <ecNumber evidence="3 8">2.4.99.12</ecNumber>
    </recommendedName>
    <alternativeName>
        <fullName evidence="6 8">Lipid IV(A) 3-deoxy-D-manno-octulosonic acid transferase</fullName>
    </alternativeName>
</protein>
<evidence type="ECO:0000256" key="9">
    <source>
        <dbReference type="SAM" id="MobiDB-lite"/>
    </source>
</evidence>
<dbReference type="OrthoDB" id="9789797at2"/>
<name>A0A291LVT9_9RHOB</name>
<dbReference type="InterPro" id="IPR007507">
    <property type="entry name" value="Glycos_transf_N"/>
</dbReference>
<evidence type="ECO:0000256" key="8">
    <source>
        <dbReference type="RuleBase" id="RU365103"/>
    </source>
</evidence>
<comment type="function">
    <text evidence="1 8">Involved in lipopolysaccharide (LPS) biosynthesis. Catalyzes the transfer of 3-deoxy-D-manno-octulosonate (Kdo) residue(s) from CMP-Kdo to lipid IV(A), the tetraacyldisaccharide-1,4'-bisphosphate precursor of lipid A.</text>
</comment>
<dbReference type="InterPro" id="IPR038107">
    <property type="entry name" value="Glycos_transf_N_sf"/>
</dbReference>
<comment type="catalytic activity">
    <reaction evidence="7 8">
        <text>lipid IVA (E. coli) + CMP-3-deoxy-beta-D-manno-octulosonate = alpha-Kdo-(2-&gt;6)-lipid IVA (E. coli) + CMP + H(+)</text>
        <dbReference type="Rhea" id="RHEA:28066"/>
        <dbReference type="ChEBI" id="CHEBI:15378"/>
        <dbReference type="ChEBI" id="CHEBI:58603"/>
        <dbReference type="ChEBI" id="CHEBI:60364"/>
        <dbReference type="ChEBI" id="CHEBI:60377"/>
        <dbReference type="ChEBI" id="CHEBI:85987"/>
        <dbReference type="EC" id="2.4.99.12"/>
    </reaction>
</comment>
<evidence type="ECO:0000256" key="7">
    <source>
        <dbReference type="ARBA" id="ARBA00049183"/>
    </source>
</evidence>
<evidence type="ECO:0000256" key="4">
    <source>
        <dbReference type="ARBA" id="ARBA00019077"/>
    </source>
</evidence>
<dbReference type="RefSeq" id="WP_097372448.1">
    <property type="nucleotide sequence ID" value="NZ_CP021404.1"/>
</dbReference>
<evidence type="ECO:0000256" key="3">
    <source>
        <dbReference type="ARBA" id="ARBA00012621"/>
    </source>
</evidence>
<evidence type="ECO:0000256" key="6">
    <source>
        <dbReference type="ARBA" id="ARBA00031445"/>
    </source>
</evidence>
<feature type="domain" description="3-deoxy-D-manno-octulosonic-acid transferase N-terminal" evidence="10">
    <location>
        <begin position="45"/>
        <end position="201"/>
    </location>
</feature>
<dbReference type="Pfam" id="PF04413">
    <property type="entry name" value="Glycos_transf_N"/>
    <property type="match status" value="1"/>
</dbReference>
<gene>
    <name evidence="11" type="ORF">CBW24_01480</name>
</gene>
<comment type="pathway">
    <text evidence="2 8">Bacterial outer membrane biogenesis; LPS core biosynthesis.</text>
</comment>
<evidence type="ECO:0000256" key="2">
    <source>
        <dbReference type="ARBA" id="ARBA00004713"/>
    </source>
</evidence>
<comment type="subcellular location">
    <subcellularLocation>
        <location evidence="8">Cell membrane</location>
    </subcellularLocation>
</comment>
<proteinExistence type="inferred from homology"/>
<sequence>MTQTAGSAGGSAPDAPRGALGQLFQRLGGGAPASRVPETPVEAMRPEGPLLWLHACNTKLDMRALSVLIRRVAEDGPRPHVLLTGQAGTVPRDEPRLSAVLPPPDTPQDAATFLDRWRPDAAIWSGAPDRPHLLDATARRGTPLILANATGQSARGGRAGRRDRQMLQRFHRVLARDGAAGAALARLGVAAPRLEVAGVLREAAIALPCDEDERAQFAALLKARPVWFAARVPPAELDRVVNAHVGAARMAHRLLLILQPADPNCGPALAQTLRKGGCRVALRSDGDLPGEETSIYIADRACDDDASGRESFAERGFAAEGFAEEGFAEEGLWFRLAPVTLLGGTLRGPGPAFDVNLPAALGSAVVAGPRSGGRWGAVLHRFVAEGAARRIGHPDALANAVSDLLAPDKAAALAHNAWALASDGAETTDRLAELICDALDGVAI</sequence>
<keyword evidence="8" id="KW-0472">Membrane</keyword>
<dbReference type="Proteomes" id="UP000219050">
    <property type="component" value="Chromosome"/>
</dbReference>
<dbReference type="PANTHER" id="PTHR42755">
    <property type="entry name" value="3-DEOXY-MANNO-OCTULOSONATE CYTIDYLYLTRANSFERASE"/>
    <property type="match status" value="1"/>
</dbReference>
<dbReference type="GO" id="GO:0043842">
    <property type="term" value="F:Kdo transferase activity"/>
    <property type="evidence" value="ECO:0007669"/>
    <property type="project" value="UniProtKB-EC"/>
</dbReference>
<comment type="similarity">
    <text evidence="8">Belongs to the glycosyltransferase group 1 family.</text>
</comment>
<dbReference type="EC" id="2.4.99.12" evidence="3 8"/>
<dbReference type="InterPro" id="IPR039901">
    <property type="entry name" value="Kdotransferase"/>
</dbReference>
<reference evidence="11 12" key="1">
    <citation type="submission" date="2017-05" db="EMBL/GenBank/DDBJ databases">
        <title>Comparative genomic and metabolic analysis of manganese-oxidizing mechanisms in Celeribater manganoxidans DY25T: its adaption to the environment of polymetallic nodule.</title>
        <authorList>
            <person name="Wang X."/>
        </authorList>
    </citation>
    <scope>NUCLEOTIDE SEQUENCE [LARGE SCALE GENOMIC DNA]</scope>
    <source>
        <strain evidence="11 12">DY25</strain>
    </source>
</reference>
<evidence type="ECO:0000313" key="12">
    <source>
        <dbReference type="Proteomes" id="UP000219050"/>
    </source>
</evidence>
<organism evidence="11 12">
    <name type="scientific">Pacificitalea manganoxidans</name>
    <dbReference type="NCBI Taxonomy" id="1411902"/>
    <lineage>
        <taxon>Bacteria</taxon>
        <taxon>Pseudomonadati</taxon>
        <taxon>Pseudomonadota</taxon>
        <taxon>Alphaproteobacteria</taxon>
        <taxon>Rhodobacterales</taxon>
        <taxon>Paracoccaceae</taxon>
        <taxon>Pacificitalea</taxon>
    </lineage>
</organism>
<dbReference type="UniPathway" id="UPA00958"/>
<accession>A0A291LVT9</accession>
<feature type="region of interest" description="Disordered" evidence="9">
    <location>
        <begin position="83"/>
        <end position="106"/>
    </location>
</feature>
<keyword evidence="5 8" id="KW-0808">Transferase</keyword>
<dbReference type="EMBL" id="CP021404">
    <property type="protein sequence ID" value="ATI40811.1"/>
    <property type="molecule type" value="Genomic_DNA"/>
</dbReference>
<keyword evidence="8" id="KW-0448">Lipopolysaccharide biosynthesis</keyword>
<dbReference type="GO" id="GO:0005886">
    <property type="term" value="C:plasma membrane"/>
    <property type="evidence" value="ECO:0007669"/>
    <property type="project" value="UniProtKB-SubCell"/>
</dbReference>
<evidence type="ECO:0000313" key="11">
    <source>
        <dbReference type="EMBL" id="ATI40811.1"/>
    </source>
</evidence>
<dbReference type="KEGG" id="cmag:CBW24_01480"/>